<evidence type="ECO:0000259" key="17">
    <source>
        <dbReference type="PROSITE" id="PS50025"/>
    </source>
</evidence>
<dbReference type="Gene3D" id="2.10.25.10">
    <property type="entry name" value="Laminin"/>
    <property type="match status" value="13"/>
</dbReference>
<feature type="disulfide bond" evidence="13">
    <location>
        <begin position="1398"/>
        <end position="1407"/>
    </location>
</feature>
<keyword evidence="5" id="KW-0677">Repeat</keyword>
<feature type="compositionally biased region" description="Basic residues" evidence="15">
    <location>
        <begin position="926"/>
        <end position="938"/>
    </location>
</feature>
<dbReference type="FunFam" id="2.10.25.10:FF:000407">
    <property type="entry name" value="Laminin subunit alpha-3"/>
    <property type="match status" value="1"/>
</dbReference>
<feature type="disulfide bond" evidence="13">
    <location>
        <begin position="1286"/>
        <end position="1303"/>
    </location>
</feature>
<dbReference type="InterPro" id="IPR013320">
    <property type="entry name" value="ConA-like_dom_sf"/>
</dbReference>
<feature type="domain" description="Laminin EGF-like" evidence="18">
    <location>
        <begin position="427"/>
        <end position="470"/>
    </location>
</feature>
<feature type="disulfide bond" evidence="13">
    <location>
        <begin position="1444"/>
        <end position="1453"/>
    </location>
</feature>
<dbReference type="SMART" id="SM00281">
    <property type="entry name" value="LamB"/>
    <property type="match status" value="1"/>
</dbReference>
<dbReference type="GO" id="GO:0030155">
    <property type="term" value="P:regulation of cell adhesion"/>
    <property type="evidence" value="ECO:0007669"/>
    <property type="project" value="InterPro"/>
</dbReference>
<feature type="domain" description="Laminin EGF-like" evidence="18">
    <location>
        <begin position="1423"/>
        <end position="1473"/>
    </location>
</feature>
<dbReference type="SMART" id="SM00181">
    <property type="entry name" value="EGF"/>
    <property type="match status" value="9"/>
</dbReference>
<dbReference type="Pfam" id="PF00053">
    <property type="entry name" value="EGF_laminin"/>
    <property type="match status" value="13"/>
</dbReference>
<organism evidence="22 23">
    <name type="scientific">Poecilia formosa</name>
    <name type="common">Amazon molly</name>
    <name type="synonym">Limia formosa</name>
    <dbReference type="NCBI Taxonomy" id="48698"/>
    <lineage>
        <taxon>Eukaryota</taxon>
        <taxon>Metazoa</taxon>
        <taxon>Chordata</taxon>
        <taxon>Craniata</taxon>
        <taxon>Vertebrata</taxon>
        <taxon>Euteleostomi</taxon>
        <taxon>Actinopterygii</taxon>
        <taxon>Neopterygii</taxon>
        <taxon>Teleostei</taxon>
        <taxon>Neoteleostei</taxon>
        <taxon>Acanthomorphata</taxon>
        <taxon>Ovalentaria</taxon>
        <taxon>Atherinomorphae</taxon>
        <taxon>Cyprinodontiformes</taxon>
        <taxon>Poeciliidae</taxon>
        <taxon>Poeciliinae</taxon>
        <taxon>Poecilia</taxon>
    </lineage>
</organism>
<evidence type="ECO:0000256" key="9">
    <source>
        <dbReference type="ARBA" id="ARBA00023157"/>
    </source>
</evidence>
<dbReference type="PROSITE" id="PS50192">
    <property type="entry name" value="T_SNARE"/>
    <property type="match status" value="1"/>
</dbReference>
<feature type="disulfide bond" evidence="13">
    <location>
        <begin position="559"/>
        <end position="568"/>
    </location>
</feature>
<feature type="domain" description="Laminin EGF-like" evidence="18">
    <location>
        <begin position="1753"/>
        <end position="1808"/>
    </location>
</feature>
<dbReference type="InterPro" id="IPR056863">
    <property type="entry name" value="LMN_ATRN_NET-like_EGF"/>
</dbReference>
<dbReference type="PROSITE" id="PS51115">
    <property type="entry name" value="LAMININ_IVA"/>
    <property type="match status" value="1"/>
</dbReference>
<dbReference type="FunFam" id="2.10.25.10:FF:000209">
    <property type="entry name" value="Laminin subunit alpha 5"/>
    <property type="match status" value="2"/>
</dbReference>
<dbReference type="PANTHER" id="PTHR10574">
    <property type="entry name" value="NETRIN/LAMININ-RELATED"/>
    <property type="match status" value="1"/>
</dbReference>
<feature type="domain" description="Laminin G" evidence="17">
    <location>
        <begin position="2794"/>
        <end position="2951"/>
    </location>
</feature>
<evidence type="ECO:0000256" key="4">
    <source>
        <dbReference type="ARBA" id="ARBA00022729"/>
    </source>
</evidence>
<keyword evidence="9 13" id="KW-1015">Disulfide bond</keyword>
<feature type="domain" description="Laminin IV type A" evidence="20">
    <location>
        <begin position="1494"/>
        <end position="1672"/>
    </location>
</feature>
<accession>A0A096MFH1</accession>
<dbReference type="PROSITE" id="PS51117">
    <property type="entry name" value="LAMININ_NTER"/>
    <property type="match status" value="1"/>
</dbReference>
<feature type="disulfide bond" evidence="13">
    <location>
        <begin position="1284"/>
        <end position="1296"/>
    </location>
</feature>
<protein>
    <submittedName>
        <fullName evidence="22">Laminin subunit alpha 3</fullName>
    </submittedName>
</protein>
<dbReference type="Gene3D" id="2.60.120.200">
    <property type="match status" value="5"/>
</dbReference>
<dbReference type="GeneTree" id="ENSGT00940000155638"/>
<evidence type="ECO:0000256" key="16">
    <source>
        <dbReference type="SAM" id="SignalP"/>
    </source>
</evidence>
<dbReference type="Pfam" id="PF06008">
    <property type="entry name" value="Laminin_I"/>
    <property type="match status" value="1"/>
</dbReference>
<evidence type="ECO:0000256" key="3">
    <source>
        <dbReference type="ARBA" id="ARBA00022530"/>
    </source>
</evidence>
<dbReference type="SMART" id="SM00282">
    <property type="entry name" value="LamG"/>
    <property type="match status" value="4"/>
</dbReference>
<keyword evidence="10" id="KW-0325">Glycoprotein</keyword>
<feature type="coiled-coil region" evidence="14">
    <location>
        <begin position="2041"/>
        <end position="2124"/>
    </location>
</feature>
<feature type="disulfide bond" evidence="13">
    <location>
        <begin position="513"/>
        <end position="522"/>
    </location>
</feature>
<evidence type="ECO:0000313" key="22">
    <source>
        <dbReference type="Ensembl" id="ENSPFOP00000030162.1"/>
    </source>
</evidence>
<feature type="disulfide bond" evidence="13">
    <location>
        <begin position="538"/>
        <end position="550"/>
    </location>
</feature>
<feature type="coiled-coil region" evidence="14">
    <location>
        <begin position="1874"/>
        <end position="2003"/>
    </location>
</feature>
<dbReference type="FunFam" id="2.10.25.10:FF:000090">
    <property type="entry name" value="laminin subunit alpha"/>
    <property type="match status" value="1"/>
</dbReference>
<dbReference type="GO" id="GO:0009887">
    <property type="term" value="P:animal organ morphogenesis"/>
    <property type="evidence" value="ECO:0007669"/>
    <property type="project" value="TreeGrafter"/>
</dbReference>
<evidence type="ECO:0000259" key="19">
    <source>
        <dbReference type="PROSITE" id="PS50192"/>
    </source>
</evidence>
<keyword evidence="3" id="KW-0272">Extracellular matrix</keyword>
<dbReference type="PRINTS" id="PR00011">
    <property type="entry name" value="EGFLAMININ"/>
</dbReference>
<feature type="domain" description="Laminin G" evidence="17">
    <location>
        <begin position="2412"/>
        <end position="2622"/>
    </location>
</feature>
<dbReference type="Gene3D" id="2.60.120.260">
    <property type="entry name" value="Galactose-binding domain-like"/>
    <property type="match status" value="1"/>
</dbReference>
<dbReference type="GO" id="GO:0005201">
    <property type="term" value="F:extracellular matrix structural constituent"/>
    <property type="evidence" value="ECO:0007669"/>
    <property type="project" value="TreeGrafter"/>
</dbReference>
<dbReference type="SUPFAM" id="SSF49899">
    <property type="entry name" value="Concanavalin A-like lectins/glucanases"/>
    <property type="match status" value="5"/>
</dbReference>
<evidence type="ECO:0000259" key="21">
    <source>
        <dbReference type="PROSITE" id="PS51117"/>
    </source>
</evidence>
<dbReference type="CDD" id="cd00110">
    <property type="entry name" value="LamG"/>
    <property type="match status" value="4"/>
</dbReference>
<evidence type="ECO:0000256" key="12">
    <source>
        <dbReference type="ARBA" id="ARBA00065619"/>
    </source>
</evidence>
<dbReference type="FunFam" id="2.10.25.10:FF:000034">
    <property type="entry name" value="Laminin subunit alpha 3"/>
    <property type="match status" value="1"/>
</dbReference>
<dbReference type="Pfam" id="PF06009">
    <property type="entry name" value="Laminin_II"/>
    <property type="match status" value="1"/>
</dbReference>
<dbReference type="GO" id="GO:0007155">
    <property type="term" value="P:cell adhesion"/>
    <property type="evidence" value="ECO:0007669"/>
    <property type="project" value="UniProtKB-KW"/>
</dbReference>
<feature type="chain" id="PRO_5001921323" evidence="16">
    <location>
        <begin position="36"/>
        <end position="3321"/>
    </location>
</feature>
<evidence type="ECO:0000256" key="7">
    <source>
        <dbReference type="ARBA" id="ARBA00022889"/>
    </source>
</evidence>
<dbReference type="InterPro" id="IPR001791">
    <property type="entry name" value="Laminin_G"/>
</dbReference>
<dbReference type="PROSITE" id="PS50027">
    <property type="entry name" value="EGF_LAM_2"/>
    <property type="match status" value="9"/>
</dbReference>
<feature type="domain" description="Laminin EGF-like" evidence="18">
    <location>
        <begin position="634"/>
        <end position="686"/>
    </location>
</feature>
<dbReference type="FunFam" id="2.10.25.10:FF:000388">
    <property type="entry name" value="Laminin subunit alpha"/>
    <property type="match status" value="1"/>
</dbReference>
<evidence type="ECO:0000256" key="2">
    <source>
        <dbReference type="ARBA" id="ARBA00022525"/>
    </source>
</evidence>
<evidence type="ECO:0000256" key="15">
    <source>
        <dbReference type="SAM" id="MobiDB-lite"/>
    </source>
</evidence>
<feature type="domain" description="Laminin EGF-like" evidence="18">
    <location>
        <begin position="493"/>
        <end position="537"/>
    </location>
</feature>
<dbReference type="Ensembl" id="ENSPFOT00000024306.1">
    <property type="protein sequence ID" value="ENSPFOP00000030162.1"/>
    <property type="gene ID" value="ENSPFOG00000003277.2"/>
</dbReference>
<proteinExistence type="predicted"/>
<dbReference type="GO" id="GO:0005576">
    <property type="term" value="C:extracellular region"/>
    <property type="evidence" value="ECO:0007669"/>
    <property type="project" value="UniProtKB-ARBA"/>
</dbReference>
<feature type="domain" description="T-SNARE coiled-coil homology" evidence="19">
    <location>
        <begin position="1871"/>
        <end position="1933"/>
    </location>
</feature>
<dbReference type="Pfam" id="PF24973">
    <property type="entry name" value="EGF_LMN_ATRN"/>
    <property type="match status" value="1"/>
</dbReference>
<feature type="coiled-coil region" evidence="14">
    <location>
        <begin position="2360"/>
        <end position="2407"/>
    </location>
</feature>
<dbReference type="Pfam" id="PF00055">
    <property type="entry name" value="Laminin_N"/>
    <property type="match status" value="1"/>
</dbReference>
<feature type="domain" description="Laminin EGF-like" evidence="18">
    <location>
        <begin position="1706"/>
        <end position="1752"/>
    </location>
</feature>
<evidence type="ECO:0000313" key="23">
    <source>
        <dbReference type="Proteomes" id="UP000028760"/>
    </source>
</evidence>
<comment type="subcellular location">
    <subcellularLocation>
        <location evidence="1">Secreted</location>
        <location evidence="1">Extracellular space</location>
        <location evidence="1">Extracellular matrix</location>
        <location evidence="1">Basement membrane</location>
    </subcellularLocation>
</comment>
<evidence type="ECO:0000256" key="14">
    <source>
        <dbReference type="SAM" id="Coils"/>
    </source>
</evidence>
<dbReference type="InterPro" id="IPR000034">
    <property type="entry name" value="Laminin_IV"/>
</dbReference>
<dbReference type="PROSITE" id="PS50025">
    <property type="entry name" value="LAM_G_DOMAIN"/>
    <property type="match status" value="4"/>
</dbReference>
<keyword evidence="4 16" id="KW-0732">Signal</keyword>
<evidence type="ECO:0000259" key="18">
    <source>
        <dbReference type="PROSITE" id="PS50027"/>
    </source>
</evidence>
<dbReference type="Pfam" id="PF02210">
    <property type="entry name" value="Laminin_G_2"/>
    <property type="match status" value="3"/>
</dbReference>
<keyword evidence="2" id="KW-0964">Secreted</keyword>
<dbReference type="FunFam" id="2.60.120.260:FF:000092">
    <property type="entry name" value="Laminin subunit alpha-3"/>
    <property type="match status" value="1"/>
</dbReference>
<dbReference type="SUPFAM" id="SSF57196">
    <property type="entry name" value="EGF/Laminin"/>
    <property type="match status" value="13"/>
</dbReference>
<feature type="disulfide bond" evidence="13">
    <location>
        <begin position="657"/>
        <end position="666"/>
    </location>
</feature>
<dbReference type="InterPro" id="IPR000742">
    <property type="entry name" value="EGF"/>
</dbReference>
<feature type="disulfide bond" evidence="13">
    <location>
        <begin position="1423"/>
        <end position="1435"/>
    </location>
</feature>
<feature type="disulfide bond" evidence="13">
    <location>
        <begin position="1425"/>
        <end position="1442"/>
    </location>
</feature>
<dbReference type="GO" id="GO:0030334">
    <property type="term" value="P:regulation of cell migration"/>
    <property type="evidence" value="ECO:0007669"/>
    <property type="project" value="InterPro"/>
</dbReference>
<name>A0A096MFH1_POEFO</name>
<feature type="disulfide bond" evidence="13">
    <location>
        <begin position="1779"/>
        <end position="1788"/>
    </location>
</feature>
<dbReference type="FunFam" id="2.10.25.10:FF:000083">
    <property type="entry name" value="Laminin subunit alpha"/>
    <property type="match status" value="1"/>
</dbReference>
<evidence type="ECO:0000256" key="5">
    <source>
        <dbReference type="ARBA" id="ARBA00022737"/>
    </source>
</evidence>
<dbReference type="PROSITE" id="PS01248">
    <property type="entry name" value="EGF_LAM_1"/>
    <property type="match status" value="5"/>
</dbReference>
<feature type="region of interest" description="Disordered" evidence="15">
    <location>
        <begin position="922"/>
        <end position="946"/>
    </location>
</feature>
<evidence type="ECO:0000256" key="13">
    <source>
        <dbReference type="PROSITE-ProRule" id="PRU00460"/>
    </source>
</evidence>
<dbReference type="CDD" id="cd00055">
    <property type="entry name" value="EGF_Lam"/>
    <property type="match status" value="14"/>
</dbReference>
<evidence type="ECO:0000256" key="6">
    <source>
        <dbReference type="ARBA" id="ARBA00022869"/>
    </source>
</evidence>
<keyword evidence="8 14" id="KW-0175">Coiled coil</keyword>
<dbReference type="EMBL" id="AYCK01007796">
    <property type="status" value="NOT_ANNOTATED_CDS"/>
    <property type="molecule type" value="Genomic_DNA"/>
</dbReference>
<keyword evidence="11 13" id="KW-0424">Laminin EGF-like domain</keyword>
<feature type="domain" description="Laminin EGF-like" evidence="18">
    <location>
        <begin position="1284"/>
        <end position="1329"/>
    </location>
</feature>
<feature type="disulfide bond" evidence="13">
    <location>
        <begin position="1305"/>
        <end position="1314"/>
    </location>
</feature>
<dbReference type="SMART" id="SM00180">
    <property type="entry name" value="EGF_Lam"/>
    <property type="match status" value="15"/>
</dbReference>
<keyword evidence="23" id="KW-1185">Reference proteome</keyword>
<dbReference type="Gene3D" id="1.10.287.950">
    <property type="entry name" value="Methyl-accepting chemotaxis protein"/>
    <property type="match status" value="1"/>
</dbReference>
<reference evidence="22" key="3">
    <citation type="submission" date="2025-09" db="UniProtKB">
        <authorList>
            <consortium name="Ensembl"/>
        </authorList>
    </citation>
    <scope>IDENTIFICATION</scope>
</reference>
<feature type="signal peptide" evidence="16">
    <location>
        <begin position="1"/>
        <end position="35"/>
    </location>
</feature>
<dbReference type="GO" id="GO:0005604">
    <property type="term" value="C:basement membrane"/>
    <property type="evidence" value="ECO:0007669"/>
    <property type="project" value="UniProtKB-SubCell"/>
</dbReference>
<dbReference type="FunFam" id="2.10.25.10:FF:000011">
    <property type="entry name" value="Cadherin EGF LAG seven-pass G-type receptor"/>
    <property type="match status" value="1"/>
</dbReference>
<dbReference type="Pfam" id="PF00052">
    <property type="entry name" value="Laminin_B"/>
    <property type="match status" value="1"/>
</dbReference>
<dbReference type="FunFam" id="2.60.120.200:FF:000150">
    <property type="entry name" value="Laminin subunit alpha 5"/>
    <property type="match status" value="1"/>
</dbReference>
<feature type="domain" description="Laminin G" evidence="17">
    <location>
        <begin position="3187"/>
        <end position="3321"/>
    </location>
</feature>
<dbReference type="FunFam" id="2.10.25.10:FF:000069">
    <property type="entry name" value="Laminin subunit alpha 1"/>
    <property type="match status" value="1"/>
</dbReference>
<keyword evidence="6" id="KW-0084">Basement membrane</keyword>
<dbReference type="GO" id="GO:0005102">
    <property type="term" value="F:signaling receptor binding"/>
    <property type="evidence" value="ECO:0007669"/>
    <property type="project" value="InterPro"/>
</dbReference>
<evidence type="ECO:0000256" key="1">
    <source>
        <dbReference type="ARBA" id="ARBA00004302"/>
    </source>
</evidence>
<feature type="domain" description="Laminin G" evidence="17">
    <location>
        <begin position="3011"/>
        <end position="3180"/>
    </location>
</feature>
<feature type="domain" description="Laminin N-terminal" evidence="21">
    <location>
        <begin position="43"/>
        <end position="296"/>
    </location>
</feature>
<feature type="coiled-coil region" evidence="14">
    <location>
        <begin position="2152"/>
        <end position="2334"/>
    </location>
</feature>
<dbReference type="FunFam" id="2.10.25.10:FF:000033">
    <property type="entry name" value="Laminin subunit alpha 2"/>
    <property type="match status" value="1"/>
</dbReference>
<dbReference type="SMART" id="SM00136">
    <property type="entry name" value="LamNT"/>
    <property type="match status" value="1"/>
</dbReference>
<dbReference type="PROSITE" id="PS00022">
    <property type="entry name" value="EGF_1"/>
    <property type="match status" value="2"/>
</dbReference>
<dbReference type="FunFam" id="2.10.25.10:FF:000130">
    <property type="entry name" value="Laminin subunit beta 1"/>
    <property type="match status" value="1"/>
</dbReference>
<dbReference type="PANTHER" id="PTHR10574:SF406">
    <property type="entry name" value="LAMININ SUBUNIT ALPHA 5"/>
    <property type="match status" value="1"/>
</dbReference>
<dbReference type="GO" id="GO:0045995">
    <property type="term" value="P:regulation of embryonic development"/>
    <property type="evidence" value="ECO:0007669"/>
    <property type="project" value="InterPro"/>
</dbReference>
<dbReference type="GO" id="GO:0007411">
    <property type="term" value="P:axon guidance"/>
    <property type="evidence" value="ECO:0007669"/>
    <property type="project" value="TreeGrafter"/>
</dbReference>
<dbReference type="InterPro" id="IPR010307">
    <property type="entry name" value="Laminin_dom_II"/>
</dbReference>
<reference evidence="23" key="1">
    <citation type="submission" date="2013-10" db="EMBL/GenBank/DDBJ databases">
        <authorList>
            <person name="Schartl M."/>
            <person name="Warren W."/>
        </authorList>
    </citation>
    <scope>NUCLEOTIDE SEQUENCE [LARGE SCALE GENOMIC DNA]</scope>
    <source>
        <strain evidence="23">female</strain>
    </source>
</reference>
<dbReference type="GO" id="GO:0009888">
    <property type="term" value="P:tissue development"/>
    <property type="evidence" value="ECO:0007669"/>
    <property type="project" value="TreeGrafter"/>
</dbReference>
<feature type="disulfide bond" evidence="13">
    <location>
        <begin position="446"/>
        <end position="455"/>
    </location>
</feature>
<dbReference type="OMA" id="GECKCLT"/>
<comment type="caution">
    <text evidence="13">Lacks conserved residue(s) required for the propagation of feature annotation.</text>
</comment>
<feature type="domain" description="Laminin EGF-like" evidence="18">
    <location>
        <begin position="538"/>
        <end position="589"/>
    </location>
</feature>
<dbReference type="Proteomes" id="UP000028760">
    <property type="component" value="Unassembled WGS sequence"/>
</dbReference>
<feature type="disulfide bond" evidence="13">
    <location>
        <begin position="493"/>
        <end position="505"/>
    </location>
</feature>
<dbReference type="InterPro" id="IPR000727">
    <property type="entry name" value="T_SNARE_dom"/>
</dbReference>
<feature type="disulfide bond" evidence="13">
    <location>
        <begin position="540"/>
        <end position="557"/>
    </location>
</feature>
<dbReference type="InterPro" id="IPR009254">
    <property type="entry name" value="Laminin_aI"/>
</dbReference>
<dbReference type="InterPro" id="IPR002049">
    <property type="entry name" value="LE_dom"/>
</dbReference>
<dbReference type="InterPro" id="IPR050440">
    <property type="entry name" value="Laminin/Netrin_ECM"/>
</dbReference>
<feature type="disulfide bond" evidence="13">
    <location>
        <begin position="1725"/>
        <end position="1734"/>
    </location>
</feature>
<keyword evidence="7" id="KW-0130">Cell adhesion</keyword>
<dbReference type="InterPro" id="IPR008211">
    <property type="entry name" value="Laminin_N"/>
</dbReference>
<dbReference type="EMBL" id="AYCK01007795">
    <property type="status" value="NOT_ANNOTATED_CDS"/>
    <property type="molecule type" value="Genomic_DNA"/>
</dbReference>
<evidence type="ECO:0000259" key="20">
    <source>
        <dbReference type="PROSITE" id="PS51115"/>
    </source>
</evidence>
<evidence type="ECO:0000256" key="10">
    <source>
        <dbReference type="ARBA" id="ARBA00023180"/>
    </source>
</evidence>
<evidence type="ECO:0000256" key="11">
    <source>
        <dbReference type="ARBA" id="ARBA00023292"/>
    </source>
</evidence>
<evidence type="ECO:0000256" key="8">
    <source>
        <dbReference type="ARBA" id="ARBA00023054"/>
    </source>
</evidence>
<comment type="subunit">
    <text evidence="12">Laminin is a complex glycoprotein, consisting of three different polypeptide chains (alpha, beta, gamma), which are bound to each other by disulfide bonds into a cross-shaped molecule comprising one long and three short arms with globules at each end.</text>
</comment>
<reference evidence="22" key="2">
    <citation type="submission" date="2025-08" db="UniProtKB">
        <authorList>
            <consortium name="Ensembl"/>
        </authorList>
    </citation>
    <scope>IDENTIFICATION</scope>
</reference>
<feature type="domain" description="Laminin EGF-like" evidence="18">
    <location>
        <begin position="1374"/>
        <end position="1422"/>
    </location>
</feature>
<sequence>QGSLMENAPRRRIGAHLRAVLLLTFWTTLLRDADGQETFNDLTGFSLNPPYFNLAEGSRISATATCGQDETGAPRVDLFCKLVGGPTLGLPTQNIQGQFCDYCNSLDPNKAHPVTNAIDGTERWWQSPPLSRGMVYNEINVTLDLGQLFHVAYVLIKFANSPRPDLWVLERSVDNGRKFTPWQYFAHSKRECIEKFGKQPNGRIFNDDDQICTTEYSRIIPLENGEVVVSLINGRPGSKNFTYSPVLRDFTKATNIRLRFLRTSTLLGHLISKAQRDPTVTRRYFYSIKDISIGGRCVCHGHAQVCGVGWNLDNPSRLQCECQHNTCGESCDRCCPGFNQKPWRAATVDSPNDCQPCQCFNHSSDCYYDPEVEKRRASLDTFGRYSGGGVCVGCQHNTAGINCERCIKGFYRPFGVPPESPAGCIPCSCDERITAGCEMGSGSCICKPQFAGESCDRCADGHYLYPECNPYSAYLTTTKSPAGPIVDNQVGSCTCDYRGTVPTICDVYGRCLCRRGVEGERCDRCEPGYYSFPSCQACRCSSEGSYGTGCNPLSGECLCLPGVVGQQCDRCASGLRFPQCSDSISVCNPDGSEVPDPPTGVCRCRANVEGTLCDRCKPLYWNLAADNPRGCTECQCDLKGTLSGVGECEQRDGQCHCKPNVCSHACDSCKDGYFLLQKKKYFGCQACQCDLGGAVGMTCDQASGQCQCRENVTGRTCAEPFPGYFFPSLHQLKFEVEDGTTPNSRPVRFGFNPQEFPEFSWRGYAVMSPAQSEARVTVHVDPKEGRQNFFHAVLRFINPNSVSVTGSIRATNSRGTAGEVQSKEVVFPPSPSPSFVTVPGEGFTEPYALNPGKWIIHIRAEGVLLDYLVLLPRDYYEASLLKEEVAQPCTYLHTASKDESCLLYKHITMDGFSSVLATQGRLSTRSGRRNRRQARVRRPTADHPDMAALNGRQSRLELSLRVPHSGLYALILEYASEMDTVQNVNIFISGQSGIQIMARANIYSCVFSTLCRSVAVDSRNQVAMLQLTHRTEILLQTSTTSFLLYKIYAVPAEEFSLEYVEPKVLCVSTHGRFTQDSRHCVQRRFDKPSSSWVLYATRDGRLSSTPVHEPQSDGTVLKFPQTEISFTPAVPLPARYVVVVHYHQPEHVSFPVEVQVNAGRVWKGEFLGEINATFCPAVSGCREVVVAEGRIALDFYGNSAQLPSISVIVPHGKTLVLVSDYIVLVPDSSYSPEHLREKPLDKSTDFIKQCTSEGFHIEPRTSSQFCRDSARALVAAYNDGALPCDCDKSGSTGAVCDPVGGQCPCRQHVIGRQCNKCATGYYGFPYCKPCECGRRLCDEVTGRCICPPQTVKPTCDSCQHQTFSYHPLLGCENCGCSPTGVNVNAGLQCDTVTGQCSCKPRIGGRQCDRCARGYYRFPDCLPCECNQGGVTADVCHPDTGMCLCKKNVEGVRCDTCREGSFYFDPSNLLGCYSCFCFEATNQCQSSNKRRGKFVEMLGWRLESPDREEVPSVLNAVSNTAVADIQELPATVQTLHWVAPQSYLGDRVSSYGGFLTYQSKSFGIPSEGMTLIDRQPDVLLTGQAMSLIHVASQAPLPDRLHQGRVQLLEGNWRHAGTNRPVSRQELMMVLAGLVGLRIRALYFTQTQRLSLGEVGLEEATESGTGGPANTVEVCSCPTEYTGDSCEKCSPGFYRKTGWLSLGRCLPCECNGLADECEDETGRCLSCKDNTAGDRCERCKDGYFGSAAQRTCRLCPCPFSVSSNSFAVSCGDVLGDIQCTCKPGYTGVRCENCAPGYYGDPLIPGGNCQPCNCNGNGNSCDPRTGVCKNSLEPGDTNTDEHCQECDNCAQTLLNDLEKLDFELARIKVQLDNASISSALKERLDKLERAVSDTKTLVNKFSSAVNTQKSKVEQLEKDADSLADDIKSMKDKADKSAGDADKAVDNAEDTYNRAKDLEKEIQKMLVKIKDLIFQLKNDGRGDSLPADSLTNILEKAQSMVTEMQNRNFTSQKTAAETELAEATKLLDYIKNNFSKQSDQNEAAAEKIRSHLKDYNAKLKDLEKALEEARNLVKKANTQNGLNAQTLKNLEKRINDLKEERKTVKDQIAMAEDELKKTEDLVKMLSDSKTEFEALAAQLDGAKTDLTKKVNEITKAAAKKDLVEAAEEHAKKLSEMAKQIKDAMKNASKLPKVRDAKDAIEAYKNITDAIKAAEAAAKEAKDAADNALNTVNKEKLTDKAKELKDKSSALLKDAKKSEEELQDTASDLNDLKNRLAKAKEKKNDLKDRLSDVQTQLDDANRGGSDAIGDMIEEAKRKAASANNTAAETMDKLDKIRKEIDKINVSPANANLSTDLSEVDQSDTVKDLLKTIPSLNNKISEVENLTSGFSGLGNISENIMKIKELIEEARDAADKIAIPMKFSGEGHIELHPPKNLDDLKAYTTLSLSLQRPIGRGDGKRRRRQTGDITDMFVLYLGNRDSSKNYIGMVLRQNRLYALYKLNGQEKELESDLISTSNPQPATFDKVDLHRIYQDVELTLTKDITSGPPNKLPTFHRSERGEESKNLLKFSPDDVVFYVGGYPSNFTPPLSMRLPKYTGCIEFSTFNRKAVSLYNFQKAERINVQTPCKRTVSPVDSDYYEGTGYGRVAINEQPRTIDISVKSSVENALLFFTGDENKYLMVVVEKGYIAIQGNLITEPIKGSVKVFPVRIRINNLFVSFPLFFLGSSSPPLTASLNEYDFSNFKDFYIGGVTQEIRQRWGITIPPYKGCLKDLKVNSNFRPPDEPVGISKGCLQDSLSSYKAQFNLRSSLKADLQDFSLENDVVVSLGFKSTESQGIILQNKKLGNQLNIAMENGYVILHVDTIKWKSSKQYNDGNWHYVTVSKKQGRIAVQIDDEDYGQQESGTMSIPDTQGSTWLGKENFKGCISNFYSRRSNEFKPENLYDFQASGDVQIDVCTASNPFQLRFNKKHCYCKAHGYNINQVLSNYPVGQRDLEKKQEDYSHKPHLEVKISKLQHAYRMGGPVSSLSYSLPLQVLQPKPHFSLDVRTRSPEGLLFFAATRGGQSHLALYMSKGRIRLSVGKQREIFNREKYNDGKWHSVMFSLEKKKFRLIVDGIKAQDGQLTNSELKSMQQFLLPAYLGSAPESLQKESKALPKQSVSGCVRNFKMNGALMLNPSSNYGAGPCFEGPTQKGVYFAGNGAHVIINDSFVFGSDLEVLFNIRPHSQTGLLLHVGDSTSHVNTMGHFLSIYMLGGEVVAHVNNGKGEYRTSVKPKTSLCDGIFHKISVIKRKNVVQLSVDTLDNYKIGPPSSTFPSTKDPLYVGGIP</sequence>